<dbReference type="PANTHER" id="PTHR32089">
    <property type="entry name" value="METHYL-ACCEPTING CHEMOTAXIS PROTEIN MCPB"/>
    <property type="match status" value="1"/>
</dbReference>
<evidence type="ECO:0000313" key="10">
    <source>
        <dbReference type="Proteomes" id="UP000236745"/>
    </source>
</evidence>
<dbReference type="GO" id="GO:0007165">
    <property type="term" value="P:signal transduction"/>
    <property type="evidence" value="ECO:0007669"/>
    <property type="project" value="UniProtKB-KW"/>
</dbReference>
<feature type="transmembrane region" description="Helical" evidence="7">
    <location>
        <begin position="20"/>
        <end position="38"/>
    </location>
</feature>
<dbReference type="Gene3D" id="1.10.287.950">
    <property type="entry name" value="Methyl-accepting chemotaxis protein"/>
    <property type="match status" value="1"/>
</dbReference>
<gene>
    <name evidence="9" type="ORF">SAMN05444390_101181</name>
</gene>
<evidence type="ECO:0000256" key="1">
    <source>
        <dbReference type="ARBA" id="ARBA00004141"/>
    </source>
</evidence>
<evidence type="ECO:0000313" key="9">
    <source>
        <dbReference type="EMBL" id="SEF66722.1"/>
    </source>
</evidence>
<dbReference type="GO" id="GO:0006935">
    <property type="term" value="P:chemotaxis"/>
    <property type="evidence" value="ECO:0007669"/>
    <property type="project" value="UniProtKB-ARBA"/>
</dbReference>
<dbReference type="AlphaFoldDB" id="A0A1H5TV24"/>
<dbReference type="Pfam" id="PF00015">
    <property type="entry name" value="MCPsignal"/>
    <property type="match status" value="1"/>
</dbReference>
<dbReference type="RefSeq" id="WP_104001207.1">
    <property type="nucleotide sequence ID" value="NZ_FNVQ01000001.1"/>
</dbReference>
<keyword evidence="4 7" id="KW-0472">Membrane</keyword>
<proteinExistence type="predicted"/>
<keyword evidence="5 6" id="KW-0807">Transducer</keyword>
<name>A0A1H5TV24_9GAMM</name>
<dbReference type="InterPro" id="IPR004089">
    <property type="entry name" value="MCPsignal_dom"/>
</dbReference>
<keyword evidence="10" id="KW-1185">Reference proteome</keyword>
<sequence>MRSLTYPAFLLLHQLGIKGVSWLLALCALVGLGSNHLAQQPATASLFFGVAAYLGLALLWRVSYELGALLRHYENSDVEAYQAQSTLADCQLLQPLGQCFQQRLIQARRAQEGLQQRLDEISHSSHELEQSAVRVTLSAERQTDAAGTASAAVEELNLGLHEVAELADSSRVGSAEAGQQLAQGVEELNALGECIAAMAEQAAITNRLMQQLRENSRSINAMSAVIGDIADQTNLLALNAAIEAARAGDSGRGFSVVADEVRQLATHCQASASGIATNIDNVQKHIEEVERQMAGLSTLAQQSVAGSMDVRTLLQRVQERTAELTRRVIQVAESTEQQSQAVAEIAALTEQVSSGNSENLSAAGQARSIAHHLAKLTES</sequence>
<keyword evidence="3 7" id="KW-1133">Transmembrane helix</keyword>
<evidence type="ECO:0000256" key="7">
    <source>
        <dbReference type="SAM" id="Phobius"/>
    </source>
</evidence>
<dbReference type="PROSITE" id="PS50111">
    <property type="entry name" value="CHEMOTAXIS_TRANSDUC_2"/>
    <property type="match status" value="1"/>
</dbReference>
<accession>A0A1H5TV24</accession>
<dbReference type="OrthoDB" id="9806477at2"/>
<dbReference type="SUPFAM" id="SSF58104">
    <property type="entry name" value="Methyl-accepting chemotaxis protein (MCP) signaling domain"/>
    <property type="match status" value="1"/>
</dbReference>
<organism evidence="9 10">
    <name type="scientific">Marinobacterium lutimaris</name>
    <dbReference type="NCBI Taxonomy" id="568106"/>
    <lineage>
        <taxon>Bacteria</taxon>
        <taxon>Pseudomonadati</taxon>
        <taxon>Pseudomonadota</taxon>
        <taxon>Gammaproteobacteria</taxon>
        <taxon>Oceanospirillales</taxon>
        <taxon>Oceanospirillaceae</taxon>
        <taxon>Marinobacterium</taxon>
    </lineage>
</organism>
<dbReference type="GO" id="GO:0016020">
    <property type="term" value="C:membrane"/>
    <property type="evidence" value="ECO:0007669"/>
    <property type="project" value="UniProtKB-SubCell"/>
</dbReference>
<dbReference type="SMART" id="SM00283">
    <property type="entry name" value="MA"/>
    <property type="match status" value="1"/>
</dbReference>
<protein>
    <submittedName>
        <fullName evidence="9">Methyl-accepting chemotaxis protein</fullName>
    </submittedName>
</protein>
<dbReference type="EMBL" id="FNVQ01000001">
    <property type="protein sequence ID" value="SEF66722.1"/>
    <property type="molecule type" value="Genomic_DNA"/>
</dbReference>
<evidence type="ECO:0000256" key="3">
    <source>
        <dbReference type="ARBA" id="ARBA00022989"/>
    </source>
</evidence>
<evidence type="ECO:0000259" key="8">
    <source>
        <dbReference type="PROSITE" id="PS50111"/>
    </source>
</evidence>
<keyword evidence="2 7" id="KW-0812">Transmembrane</keyword>
<dbReference type="PANTHER" id="PTHR32089:SF119">
    <property type="entry name" value="METHYL-ACCEPTING CHEMOTAXIS PROTEIN CTPL"/>
    <property type="match status" value="1"/>
</dbReference>
<feature type="domain" description="Methyl-accepting transducer" evidence="8">
    <location>
        <begin position="117"/>
        <end position="353"/>
    </location>
</feature>
<evidence type="ECO:0000256" key="4">
    <source>
        <dbReference type="ARBA" id="ARBA00023136"/>
    </source>
</evidence>
<dbReference type="Proteomes" id="UP000236745">
    <property type="component" value="Unassembled WGS sequence"/>
</dbReference>
<reference evidence="9 10" key="1">
    <citation type="submission" date="2016-10" db="EMBL/GenBank/DDBJ databases">
        <authorList>
            <person name="de Groot N.N."/>
        </authorList>
    </citation>
    <scope>NUCLEOTIDE SEQUENCE [LARGE SCALE GENOMIC DNA]</scope>
    <source>
        <strain evidence="9 10">DSM 22012</strain>
    </source>
</reference>
<evidence type="ECO:0000256" key="2">
    <source>
        <dbReference type="ARBA" id="ARBA00022692"/>
    </source>
</evidence>
<feature type="transmembrane region" description="Helical" evidence="7">
    <location>
        <begin position="44"/>
        <end position="62"/>
    </location>
</feature>
<evidence type="ECO:0000256" key="5">
    <source>
        <dbReference type="ARBA" id="ARBA00023224"/>
    </source>
</evidence>
<comment type="subcellular location">
    <subcellularLocation>
        <location evidence="1">Membrane</location>
        <topology evidence="1">Multi-pass membrane protein</topology>
    </subcellularLocation>
</comment>
<evidence type="ECO:0000256" key="6">
    <source>
        <dbReference type="PROSITE-ProRule" id="PRU00284"/>
    </source>
</evidence>